<dbReference type="Gene3D" id="3.40.50.620">
    <property type="entry name" value="HUPs"/>
    <property type="match status" value="1"/>
</dbReference>
<protein>
    <submittedName>
        <fullName evidence="3">Universal stress protein</fullName>
    </submittedName>
</protein>
<dbReference type="InterPro" id="IPR014729">
    <property type="entry name" value="Rossmann-like_a/b/a_fold"/>
</dbReference>
<dbReference type="SUPFAM" id="SSF52402">
    <property type="entry name" value="Adenine nucleotide alpha hydrolases-like"/>
    <property type="match status" value="1"/>
</dbReference>
<dbReference type="RefSeq" id="WP_124194659.1">
    <property type="nucleotide sequence ID" value="NZ_REGA01000003.1"/>
</dbReference>
<dbReference type="Proteomes" id="UP000282323">
    <property type="component" value="Unassembled WGS sequence"/>
</dbReference>
<dbReference type="PANTHER" id="PTHR46268">
    <property type="entry name" value="STRESS RESPONSE PROTEIN NHAX"/>
    <property type="match status" value="1"/>
</dbReference>
<dbReference type="PRINTS" id="PR01438">
    <property type="entry name" value="UNVRSLSTRESS"/>
</dbReference>
<dbReference type="PANTHER" id="PTHR46268:SF24">
    <property type="entry name" value="UNIVERSAL STRESS PROTEIN"/>
    <property type="match status" value="1"/>
</dbReference>
<name>A0A3N6M3S2_NATCH</name>
<keyword evidence="4" id="KW-1185">Reference proteome</keyword>
<dbReference type="CDD" id="cd00293">
    <property type="entry name" value="USP-like"/>
    <property type="match status" value="1"/>
</dbReference>
<dbReference type="EMBL" id="REGA01000003">
    <property type="protein sequence ID" value="RQG96587.1"/>
    <property type="molecule type" value="Genomic_DNA"/>
</dbReference>
<evidence type="ECO:0000313" key="3">
    <source>
        <dbReference type="EMBL" id="RQG96587.1"/>
    </source>
</evidence>
<evidence type="ECO:0000259" key="2">
    <source>
        <dbReference type="Pfam" id="PF00582"/>
    </source>
</evidence>
<comment type="caution">
    <text evidence="3">The sequence shown here is derived from an EMBL/GenBank/DDBJ whole genome shotgun (WGS) entry which is preliminary data.</text>
</comment>
<gene>
    <name evidence="3" type="ORF">EA473_05605</name>
</gene>
<accession>A0A3N6M3S2</accession>
<evidence type="ECO:0000313" key="4">
    <source>
        <dbReference type="Proteomes" id="UP000282323"/>
    </source>
</evidence>
<proteinExistence type="inferred from homology"/>
<dbReference type="OrthoDB" id="105697at2157"/>
<dbReference type="InterPro" id="IPR006016">
    <property type="entry name" value="UspA"/>
</dbReference>
<dbReference type="AlphaFoldDB" id="A0A3N6M3S2"/>
<dbReference type="Pfam" id="PF00582">
    <property type="entry name" value="Usp"/>
    <property type="match status" value="1"/>
</dbReference>
<comment type="similarity">
    <text evidence="1">Belongs to the universal stress protein A family.</text>
</comment>
<dbReference type="InterPro" id="IPR006015">
    <property type="entry name" value="Universal_stress_UspA"/>
</dbReference>
<organism evidence="3 4">
    <name type="scientific">Natrarchaeobius chitinivorans</name>
    <dbReference type="NCBI Taxonomy" id="1679083"/>
    <lineage>
        <taxon>Archaea</taxon>
        <taxon>Methanobacteriati</taxon>
        <taxon>Methanobacteriota</taxon>
        <taxon>Stenosarchaea group</taxon>
        <taxon>Halobacteria</taxon>
        <taxon>Halobacteriales</taxon>
        <taxon>Natrialbaceae</taxon>
        <taxon>Natrarchaeobius</taxon>
    </lineage>
</organism>
<evidence type="ECO:0000256" key="1">
    <source>
        <dbReference type="ARBA" id="ARBA00008791"/>
    </source>
</evidence>
<sequence>MDILVPIDGSDPSMAALEYACANHPNAMITVLYVSNLKSGQNRFIAGESFHEWKQTEEQNAEELLDTAREKATSFGSDIETAHEFGDPIRYIVRYAEENDFDQIVIGNRGRDGVSRLALGSVAERVVRRASMPVVVVKANDL</sequence>
<feature type="domain" description="UspA" evidence="2">
    <location>
        <begin position="3"/>
        <end position="138"/>
    </location>
</feature>
<reference evidence="3 4" key="1">
    <citation type="submission" date="2018-10" db="EMBL/GenBank/DDBJ databases">
        <title>Natrarchaeobius chitinivorans gen. nov., sp. nov., and Natrarchaeobius haloalkaliphilus sp. nov., alkaliphilic, chitin-utilizing haloarchaea from hypersaline alkaline lakes.</title>
        <authorList>
            <person name="Sorokin D.Y."/>
            <person name="Elcheninov A.G."/>
            <person name="Kostrikina N.A."/>
            <person name="Bale N.J."/>
            <person name="Sinninghe Damste J.S."/>
            <person name="Khijniak T.V."/>
            <person name="Kublanov I.V."/>
            <person name="Toshchakov S.V."/>
        </authorList>
    </citation>
    <scope>NUCLEOTIDE SEQUENCE [LARGE SCALE GENOMIC DNA]</scope>
    <source>
        <strain evidence="3 4">AArcht4T</strain>
    </source>
</reference>